<organism evidence="1">
    <name type="scientific">Cucumis melo</name>
    <name type="common">Muskmelon</name>
    <dbReference type="NCBI Taxonomy" id="3656"/>
    <lineage>
        <taxon>Eukaryota</taxon>
        <taxon>Viridiplantae</taxon>
        <taxon>Streptophyta</taxon>
        <taxon>Embryophyta</taxon>
        <taxon>Tracheophyta</taxon>
        <taxon>Spermatophyta</taxon>
        <taxon>Magnoliopsida</taxon>
        <taxon>eudicotyledons</taxon>
        <taxon>Gunneridae</taxon>
        <taxon>Pentapetalae</taxon>
        <taxon>rosids</taxon>
        <taxon>fabids</taxon>
        <taxon>Cucurbitales</taxon>
        <taxon>Cucurbitaceae</taxon>
        <taxon>Benincaseae</taxon>
        <taxon>Cucumis</taxon>
    </lineage>
</organism>
<accession>A0A9I9DRV7</accession>
<protein>
    <submittedName>
        <fullName evidence="1">Uncharacterized protein</fullName>
    </submittedName>
</protein>
<name>A0A9I9DRV7_CUCME</name>
<dbReference type="EnsemblPlants" id="MELO3C023156.2.1">
    <property type="protein sequence ID" value="MELO3C023156.2.1"/>
    <property type="gene ID" value="MELO3C023156.2"/>
</dbReference>
<dbReference type="Gramene" id="MELO3C023156.2.1">
    <property type="protein sequence ID" value="MELO3C023156.2.1"/>
    <property type="gene ID" value="MELO3C023156.2"/>
</dbReference>
<sequence>KGFPLLHDLAAACPSLSRPPPPSIELQAQLHIFVSLIEPRKIESRPTPSCLLFTLVARIVVRHLSSASVYSELYQVYTPTSAPLFGCNLRPVAPRS</sequence>
<evidence type="ECO:0000313" key="1">
    <source>
        <dbReference type="EnsemblPlants" id="MELO3C023156.2.1"/>
    </source>
</evidence>
<reference evidence="1" key="1">
    <citation type="submission" date="2023-03" db="UniProtKB">
        <authorList>
            <consortium name="EnsemblPlants"/>
        </authorList>
    </citation>
    <scope>IDENTIFICATION</scope>
</reference>
<proteinExistence type="predicted"/>
<dbReference type="AlphaFoldDB" id="A0A9I9DRV7"/>